<keyword evidence="2" id="KW-1185">Reference proteome</keyword>
<reference evidence="1" key="1">
    <citation type="journal article" date="2017" name="Nature">
        <title>The sunflower genome provides insights into oil metabolism, flowering and Asterid evolution.</title>
        <authorList>
            <person name="Badouin H."/>
            <person name="Gouzy J."/>
            <person name="Grassa C.J."/>
            <person name="Murat F."/>
            <person name="Staton S.E."/>
            <person name="Cottret L."/>
            <person name="Lelandais-Briere C."/>
            <person name="Owens G.L."/>
            <person name="Carrere S."/>
            <person name="Mayjonade B."/>
            <person name="Legrand L."/>
            <person name="Gill N."/>
            <person name="Kane N.C."/>
            <person name="Bowers J.E."/>
            <person name="Hubner S."/>
            <person name="Bellec A."/>
            <person name="Berard A."/>
            <person name="Berges H."/>
            <person name="Blanchet N."/>
            <person name="Boniface M.C."/>
            <person name="Brunel D."/>
            <person name="Catrice O."/>
            <person name="Chaidir N."/>
            <person name="Claudel C."/>
            <person name="Donnadieu C."/>
            <person name="Faraut T."/>
            <person name="Fievet G."/>
            <person name="Helmstetter N."/>
            <person name="King M."/>
            <person name="Knapp S.J."/>
            <person name="Lai Z."/>
            <person name="Le Paslier M.C."/>
            <person name="Lippi Y."/>
            <person name="Lorenzon L."/>
            <person name="Mandel J.R."/>
            <person name="Marage G."/>
            <person name="Marchand G."/>
            <person name="Marquand E."/>
            <person name="Bret-Mestries E."/>
            <person name="Morien E."/>
            <person name="Nambeesan S."/>
            <person name="Nguyen T."/>
            <person name="Pegot-Espagnet P."/>
            <person name="Pouilly N."/>
            <person name="Raftis F."/>
            <person name="Sallet E."/>
            <person name="Schiex T."/>
            <person name="Thomas J."/>
            <person name="Vandecasteele C."/>
            <person name="Vares D."/>
            <person name="Vear F."/>
            <person name="Vautrin S."/>
            <person name="Crespi M."/>
            <person name="Mangin B."/>
            <person name="Burke J.M."/>
            <person name="Salse J."/>
            <person name="Munos S."/>
            <person name="Vincourt P."/>
            <person name="Rieseberg L.H."/>
            <person name="Langlade N.B."/>
        </authorList>
    </citation>
    <scope>NUCLEOTIDE SEQUENCE</scope>
    <source>
        <tissue evidence="1">Leaves</tissue>
    </source>
</reference>
<accession>A0A9K3N1D4</accession>
<name>A0A9K3N1D4_HELAN</name>
<proteinExistence type="predicted"/>
<dbReference type="EMBL" id="MNCJ02000326">
    <property type="protein sequence ID" value="KAF5783335.1"/>
    <property type="molecule type" value="Genomic_DNA"/>
</dbReference>
<organism evidence="1 2">
    <name type="scientific">Helianthus annuus</name>
    <name type="common">Common sunflower</name>
    <dbReference type="NCBI Taxonomy" id="4232"/>
    <lineage>
        <taxon>Eukaryota</taxon>
        <taxon>Viridiplantae</taxon>
        <taxon>Streptophyta</taxon>
        <taxon>Embryophyta</taxon>
        <taxon>Tracheophyta</taxon>
        <taxon>Spermatophyta</taxon>
        <taxon>Magnoliopsida</taxon>
        <taxon>eudicotyledons</taxon>
        <taxon>Gunneridae</taxon>
        <taxon>Pentapetalae</taxon>
        <taxon>asterids</taxon>
        <taxon>campanulids</taxon>
        <taxon>Asterales</taxon>
        <taxon>Asteraceae</taxon>
        <taxon>Asteroideae</taxon>
        <taxon>Heliantheae alliance</taxon>
        <taxon>Heliantheae</taxon>
        <taxon>Helianthus</taxon>
    </lineage>
</organism>
<protein>
    <submittedName>
        <fullName evidence="1">Uncharacterized protein</fullName>
    </submittedName>
</protein>
<dbReference type="Gramene" id="mRNA:HanXRQr2_Chr11g0506751">
    <property type="protein sequence ID" value="mRNA:HanXRQr2_Chr11g0506751"/>
    <property type="gene ID" value="HanXRQr2_Chr11g0506751"/>
</dbReference>
<evidence type="ECO:0000313" key="2">
    <source>
        <dbReference type="Proteomes" id="UP000215914"/>
    </source>
</evidence>
<sequence>MSAGQRYQPPNRRFSLSPSLPLSLCLVRRSPPPDCGGGGRFCSIEGGCTACKNREKGRCGSPEKKGGVWVPANDWKIVGFSSDRRSSRGRWIRGVGVRVYRCGCACRREWWRRSSVGPPTPVAGNMPREERELM</sequence>
<reference evidence="1" key="2">
    <citation type="submission" date="2020-06" db="EMBL/GenBank/DDBJ databases">
        <title>Helianthus annuus Genome sequencing and assembly Release 2.</title>
        <authorList>
            <person name="Gouzy J."/>
            <person name="Langlade N."/>
            <person name="Munos S."/>
        </authorList>
    </citation>
    <scope>NUCLEOTIDE SEQUENCE</scope>
    <source>
        <tissue evidence="1">Leaves</tissue>
    </source>
</reference>
<gene>
    <name evidence="1" type="ORF">HanXRQr2_Chr11g0506751</name>
</gene>
<dbReference type="AlphaFoldDB" id="A0A9K3N1D4"/>
<dbReference type="Proteomes" id="UP000215914">
    <property type="component" value="Unassembled WGS sequence"/>
</dbReference>
<comment type="caution">
    <text evidence="1">The sequence shown here is derived from an EMBL/GenBank/DDBJ whole genome shotgun (WGS) entry which is preliminary data.</text>
</comment>
<evidence type="ECO:0000313" key="1">
    <source>
        <dbReference type="EMBL" id="KAF5783335.1"/>
    </source>
</evidence>